<dbReference type="AlphaFoldDB" id="A0A5B8UDQ6"/>
<keyword evidence="2" id="KW-1185">Reference proteome</keyword>
<dbReference type="KEGG" id="fgg:FSB75_00700"/>
<dbReference type="RefSeq" id="WP_146781440.1">
    <property type="nucleotide sequence ID" value="NZ_CP042433.1"/>
</dbReference>
<dbReference type="EMBL" id="CP042433">
    <property type="protein sequence ID" value="QEC54475.1"/>
    <property type="molecule type" value="Genomic_DNA"/>
</dbReference>
<accession>A0A5B8UDQ6</accession>
<sequence length="158" mass="18332">MMKKILETLVRAVTALRNWFAQQGRKQKQKRFAALFSRSVWQNRLAIEHSEITGGLLMALDRKNKKLLVIERSKNNKQRHCVPLTTLTSALVVRETNKSGGIQKIFLVLKQKHKDKNIRICFFNGAYNSAAELLLLSRCALRWKSRIDLYKHTDLMPV</sequence>
<evidence type="ECO:0000313" key="1">
    <source>
        <dbReference type="EMBL" id="QEC54475.1"/>
    </source>
</evidence>
<gene>
    <name evidence="1" type="ORF">FSB75_00700</name>
</gene>
<reference evidence="1 2" key="1">
    <citation type="journal article" date="2015" name="Int. J. Syst. Evol. Microbiol.">
        <title>Flavisolibacter ginsenosidimutans sp. nov., with ginsenoside-converting activity isolated from soil used for cultivating ginseng.</title>
        <authorList>
            <person name="Zhao Y."/>
            <person name="Liu Q."/>
            <person name="Kang M.S."/>
            <person name="Jin F."/>
            <person name="Yu H."/>
            <person name="Im W.T."/>
        </authorList>
    </citation>
    <scope>NUCLEOTIDE SEQUENCE [LARGE SCALE GENOMIC DNA]</scope>
    <source>
        <strain evidence="1 2">Gsoil 636</strain>
    </source>
</reference>
<protein>
    <submittedName>
        <fullName evidence="1">Uncharacterized protein</fullName>
    </submittedName>
</protein>
<evidence type="ECO:0000313" key="2">
    <source>
        <dbReference type="Proteomes" id="UP000321204"/>
    </source>
</evidence>
<organism evidence="1 2">
    <name type="scientific">Flavisolibacter ginsenosidimutans</name>
    <dbReference type="NCBI Taxonomy" id="661481"/>
    <lineage>
        <taxon>Bacteria</taxon>
        <taxon>Pseudomonadati</taxon>
        <taxon>Bacteroidota</taxon>
        <taxon>Chitinophagia</taxon>
        <taxon>Chitinophagales</taxon>
        <taxon>Chitinophagaceae</taxon>
        <taxon>Flavisolibacter</taxon>
    </lineage>
</organism>
<dbReference type="Proteomes" id="UP000321204">
    <property type="component" value="Chromosome"/>
</dbReference>
<proteinExistence type="predicted"/>
<name>A0A5B8UDQ6_9BACT</name>